<dbReference type="AlphaFoldDB" id="A0ABD1DCV4"/>
<reference evidence="2 3" key="1">
    <citation type="submission" date="2024-05" db="EMBL/GenBank/DDBJ databases">
        <title>Culex pipiens pipiens assembly and annotation.</title>
        <authorList>
            <person name="Alout H."/>
            <person name="Durand T."/>
        </authorList>
    </citation>
    <scope>NUCLEOTIDE SEQUENCE [LARGE SCALE GENOMIC DNA]</scope>
    <source>
        <strain evidence="2">HA-2024</strain>
        <tissue evidence="2">Whole body</tissue>
    </source>
</reference>
<organism evidence="2 3">
    <name type="scientific">Culex pipiens pipiens</name>
    <name type="common">Northern house mosquito</name>
    <dbReference type="NCBI Taxonomy" id="38569"/>
    <lineage>
        <taxon>Eukaryota</taxon>
        <taxon>Metazoa</taxon>
        <taxon>Ecdysozoa</taxon>
        <taxon>Arthropoda</taxon>
        <taxon>Hexapoda</taxon>
        <taxon>Insecta</taxon>
        <taxon>Pterygota</taxon>
        <taxon>Neoptera</taxon>
        <taxon>Endopterygota</taxon>
        <taxon>Diptera</taxon>
        <taxon>Nematocera</taxon>
        <taxon>Culicoidea</taxon>
        <taxon>Culicidae</taxon>
        <taxon>Culicinae</taxon>
        <taxon>Culicini</taxon>
        <taxon>Culex</taxon>
        <taxon>Culex</taxon>
    </lineage>
</organism>
<keyword evidence="3" id="KW-1185">Reference proteome</keyword>
<keyword evidence="1" id="KW-0732">Signal</keyword>
<proteinExistence type="predicted"/>
<evidence type="ECO:0000313" key="3">
    <source>
        <dbReference type="Proteomes" id="UP001562425"/>
    </source>
</evidence>
<dbReference type="Proteomes" id="UP001562425">
    <property type="component" value="Unassembled WGS sequence"/>
</dbReference>
<comment type="caution">
    <text evidence="2">The sequence shown here is derived from an EMBL/GenBank/DDBJ whole genome shotgun (WGS) entry which is preliminary data.</text>
</comment>
<protein>
    <submittedName>
        <fullName evidence="2">Uncharacterized protein</fullName>
    </submittedName>
</protein>
<evidence type="ECO:0000313" key="2">
    <source>
        <dbReference type="EMBL" id="KAL1396299.1"/>
    </source>
</evidence>
<name>A0ABD1DCV4_CULPP</name>
<gene>
    <name evidence="2" type="ORF">pipiens_010615</name>
</gene>
<dbReference type="EMBL" id="JBEHCU010006752">
    <property type="protein sequence ID" value="KAL1396299.1"/>
    <property type="molecule type" value="Genomic_DNA"/>
</dbReference>
<feature type="signal peptide" evidence="1">
    <location>
        <begin position="1"/>
        <end position="19"/>
    </location>
</feature>
<feature type="chain" id="PRO_5044778553" evidence="1">
    <location>
        <begin position="20"/>
        <end position="486"/>
    </location>
</feature>
<evidence type="ECO:0000256" key="1">
    <source>
        <dbReference type="SAM" id="SignalP"/>
    </source>
</evidence>
<sequence>MRKLAIYWTLVLGLCLTVADPNPDFGIPTWIRFVSYSSPNIASSAGGGATGKYNIDVALGSFTPSAYNGTTNLTDAGTALLQFTKNVTGTVNGLLAQIATYAADWYTPPSCIFSNLNSSLDAAFDFLNQSSALISRINATAGNTTANTLTAIITVMGSTLQTIQTNLDKISTGVFNIKASGSLSASYISSQIPTSAAVELSLALQQLATTSNAFGSMLTGSSFSDTLKTVTKQINNRISTGLTTINTALTGTLSAIGALLIDPIISENATQAAMSIISFVDDVASKSKDAQQNVTDILNSLFTGAENVTQNATAQISQTIENAVLNFSTSVVASSANAATCNTLYGPALFEMDAKTTTIIQACMTRETAPAYQLITILGDYMSMLEAQFTAYAARVAQCTSYGSASSPKSTKAAMNACFGNFVNTKNQTIADQTAQVLAVNLIMEFETVSQIHRIENCVNGGLNETIVQAQALTNSITTCLTTGSK</sequence>
<accession>A0ABD1DCV4</accession>